<dbReference type="RefSeq" id="WP_336351261.1">
    <property type="nucleotide sequence ID" value="NZ_JAZAQL010000003.1"/>
</dbReference>
<proteinExistence type="predicted"/>
<organism evidence="2 3">
    <name type="scientific">Halorubellus litoreus</name>
    <dbReference type="NCBI Taxonomy" id="755308"/>
    <lineage>
        <taxon>Archaea</taxon>
        <taxon>Methanobacteriati</taxon>
        <taxon>Methanobacteriota</taxon>
        <taxon>Stenosarchaea group</taxon>
        <taxon>Halobacteria</taxon>
        <taxon>Halobacteriales</taxon>
        <taxon>Halorubellaceae</taxon>
        <taxon>Halorubellus</taxon>
    </lineage>
</organism>
<keyword evidence="3" id="KW-1185">Reference proteome</keyword>
<evidence type="ECO:0000259" key="1">
    <source>
        <dbReference type="Pfam" id="PF18545"/>
    </source>
</evidence>
<dbReference type="EMBL" id="JBHSXN010000003">
    <property type="protein sequence ID" value="MFC6954307.1"/>
    <property type="molecule type" value="Genomic_DNA"/>
</dbReference>
<gene>
    <name evidence="2" type="ORF">ACFQGB_15700</name>
</gene>
<reference evidence="2 3" key="1">
    <citation type="journal article" date="2019" name="Int. J. Syst. Evol. Microbiol.">
        <title>The Global Catalogue of Microorganisms (GCM) 10K type strain sequencing project: providing services to taxonomists for standard genome sequencing and annotation.</title>
        <authorList>
            <consortium name="The Broad Institute Genomics Platform"/>
            <consortium name="The Broad Institute Genome Sequencing Center for Infectious Disease"/>
            <person name="Wu L."/>
            <person name="Ma J."/>
        </authorList>
    </citation>
    <scope>NUCLEOTIDE SEQUENCE [LARGE SCALE GENOMIC DNA]</scope>
    <source>
        <strain evidence="2 3">GX26</strain>
    </source>
</reference>
<dbReference type="InterPro" id="IPR040624">
    <property type="entry name" value="HalOD1"/>
</dbReference>
<feature type="domain" description="Halobacterial output" evidence="1">
    <location>
        <begin position="27"/>
        <end position="96"/>
    </location>
</feature>
<dbReference type="Pfam" id="PF18545">
    <property type="entry name" value="HalOD1"/>
    <property type="match status" value="1"/>
</dbReference>
<evidence type="ECO:0000313" key="2">
    <source>
        <dbReference type="EMBL" id="MFC6954307.1"/>
    </source>
</evidence>
<sequence>MAREPEMALYRTCTVVSDTTFKKDGERTFTEAFVDAVAEAEGVAPLDLPPLYESVDFDAITQLMQRYSDHSDGELLLGLLIDKWNIFVSYDGRIRICDASEETEPEPIFEGERHSPRSQ</sequence>
<accession>A0ABD5VFS7</accession>
<name>A0ABD5VFS7_9EURY</name>
<evidence type="ECO:0000313" key="3">
    <source>
        <dbReference type="Proteomes" id="UP001596395"/>
    </source>
</evidence>
<dbReference type="Proteomes" id="UP001596395">
    <property type="component" value="Unassembled WGS sequence"/>
</dbReference>
<protein>
    <submittedName>
        <fullName evidence="2">HalOD1 output domain-containing protein</fullName>
    </submittedName>
</protein>
<dbReference type="AlphaFoldDB" id="A0ABD5VFS7"/>
<comment type="caution">
    <text evidence="2">The sequence shown here is derived from an EMBL/GenBank/DDBJ whole genome shotgun (WGS) entry which is preliminary data.</text>
</comment>